<accession>A0A0E9Q118</accession>
<protein>
    <submittedName>
        <fullName evidence="2">Uncharacterized protein</fullName>
    </submittedName>
</protein>
<reference evidence="2" key="2">
    <citation type="journal article" date="2015" name="Fish Shellfish Immunol.">
        <title>Early steps in the European eel (Anguilla anguilla)-Vibrio vulnificus interaction in the gills: Role of the RtxA13 toxin.</title>
        <authorList>
            <person name="Callol A."/>
            <person name="Pajuelo D."/>
            <person name="Ebbesson L."/>
            <person name="Teles M."/>
            <person name="MacKenzie S."/>
            <person name="Amaro C."/>
        </authorList>
    </citation>
    <scope>NUCLEOTIDE SEQUENCE</scope>
</reference>
<evidence type="ECO:0000256" key="1">
    <source>
        <dbReference type="SAM" id="MobiDB-lite"/>
    </source>
</evidence>
<organism evidence="2">
    <name type="scientific">Anguilla anguilla</name>
    <name type="common">European freshwater eel</name>
    <name type="synonym">Muraena anguilla</name>
    <dbReference type="NCBI Taxonomy" id="7936"/>
    <lineage>
        <taxon>Eukaryota</taxon>
        <taxon>Metazoa</taxon>
        <taxon>Chordata</taxon>
        <taxon>Craniata</taxon>
        <taxon>Vertebrata</taxon>
        <taxon>Euteleostomi</taxon>
        <taxon>Actinopterygii</taxon>
        <taxon>Neopterygii</taxon>
        <taxon>Teleostei</taxon>
        <taxon>Anguilliformes</taxon>
        <taxon>Anguillidae</taxon>
        <taxon>Anguilla</taxon>
    </lineage>
</organism>
<dbReference type="PROSITE" id="PS51257">
    <property type="entry name" value="PROKAR_LIPOPROTEIN"/>
    <property type="match status" value="1"/>
</dbReference>
<feature type="region of interest" description="Disordered" evidence="1">
    <location>
        <begin position="1"/>
        <end position="20"/>
    </location>
</feature>
<sequence length="52" mass="5407">MFPRTTSRSDRSFPTRSGEVVSTPAWLGAAAGCWGRADTATADLTSSTLCGV</sequence>
<name>A0A0E9Q118_ANGAN</name>
<dbReference type="EMBL" id="GBXM01098779">
    <property type="protein sequence ID" value="JAH09798.1"/>
    <property type="molecule type" value="Transcribed_RNA"/>
</dbReference>
<dbReference type="AlphaFoldDB" id="A0A0E9Q118"/>
<evidence type="ECO:0000313" key="2">
    <source>
        <dbReference type="EMBL" id="JAH09798.1"/>
    </source>
</evidence>
<reference evidence="2" key="1">
    <citation type="submission" date="2014-11" db="EMBL/GenBank/DDBJ databases">
        <authorList>
            <person name="Amaro Gonzalez C."/>
        </authorList>
    </citation>
    <scope>NUCLEOTIDE SEQUENCE</scope>
</reference>
<proteinExistence type="predicted"/>